<dbReference type="InterPro" id="IPR001478">
    <property type="entry name" value="PDZ"/>
</dbReference>
<dbReference type="PANTHER" id="PTHR43343">
    <property type="entry name" value="PEPTIDASE S12"/>
    <property type="match status" value="1"/>
</dbReference>
<dbReference type="eggNOG" id="COG0265">
    <property type="taxonomic scope" value="Bacteria"/>
</dbReference>
<dbReference type="Pfam" id="PF13180">
    <property type="entry name" value="PDZ_2"/>
    <property type="match status" value="1"/>
</dbReference>
<name>A0A068NND4_FIMGI</name>
<dbReference type="Gene3D" id="2.40.10.120">
    <property type="match status" value="1"/>
</dbReference>
<keyword evidence="2" id="KW-0378">Hydrolase</keyword>
<sequence length="385" mass="40262">MFVGVAVFAGVLGAQQVDHLFSRNQAAQGADLLPMRSTSTPIVKTGFETTAPGTPFDFTFAAKKVSPSVVSVDRYEKVQRDFFDRTGTIAETGQGSGVIVSANGTIVTNNHVVTDERSGEVVDQVKVRLNDDRTFTAKVLGHDARSDLAVLKIDAPNLTPIDLGNSPDVQVGQWVLAVGNPLGFSNTVSAGVVSSLKRNLPIGGQGMVDAIQTDAAINPGNSGGALCNAQGQLIGINSAIASSTGQSVGIGFAIPVDRVKTVVNDIVKLGYARYAGLGISFDPRLEGALADPQAREQLLQLAGGDKAPSSGVIVQTASGSAQSAGIGQYDVILAVDGQKVEGTFDLNKILIPRKPGDKVQVRFWSKGQTKTTSVVLQEIRPERPV</sequence>
<dbReference type="GO" id="GO:0006508">
    <property type="term" value="P:proteolysis"/>
    <property type="evidence" value="ECO:0007669"/>
    <property type="project" value="UniProtKB-KW"/>
</dbReference>
<dbReference type="SUPFAM" id="SSF50494">
    <property type="entry name" value="Trypsin-like serine proteases"/>
    <property type="match status" value="1"/>
</dbReference>
<dbReference type="PRINTS" id="PR00834">
    <property type="entry name" value="PROTEASES2C"/>
</dbReference>
<evidence type="ECO:0000256" key="2">
    <source>
        <dbReference type="ARBA" id="ARBA00022801"/>
    </source>
</evidence>
<dbReference type="HOGENOM" id="CLU_020120_2_2_0"/>
<evidence type="ECO:0000313" key="5">
    <source>
        <dbReference type="Proteomes" id="UP000027982"/>
    </source>
</evidence>
<dbReference type="KEGG" id="fgi:OP10G_0902"/>
<accession>A0A068NND4</accession>
<dbReference type="InterPro" id="IPR001940">
    <property type="entry name" value="Peptidase_S1C"/>
</dbReference>
<gene>
    <name evidence="4" type="ORF">OP10G_0902</name>
</gene>
<dbReference type="STRING" id="661478.OP10G_0902"/>
<dbReference type="AlphaFoldDB" id="A0A068NND4"/>
<reference evidence="4 5" key="1">
    <citation type="journal article" date="2014" name="PLoS ONE">
        <title>The first complete genome sequence of the class fimbriimonadia in the phylum armatimonadetes.</title>
        <authorList>
            <person name="Hu Z.Y."/>
            <person name="Wang Y.Z."/>
            <person name="Im W.T."/>
            <person name="Wang S.Y."/>
            <person name="Zhao G.P."/>
            <person name="Zheng H.J."/>
            <person name="Quan Z.X."/>
        </authorList>
    </citation>
    <scope>NUCLEOTIDE SEQUENCE [LARGE SCALE GENOMIC DNA]</scope>
    <source>
        <strain evidence="4">Gsoil 348</strain>
    </source>
</reference>
<dbReference type="Proteomes" id="UP000027982">
    <property type="component" value="Chromosome"/>
</dbReference>
<protein>
    <submittedName>
        <fullName evidence="4">Serine protease HtrA</fullName>
    </submittedName>
</protein>
<organism evidence="4 5">
    <name type="scientific">Fimbriimonas ginsengisoli Gsoil 348</name>
    <dbReference type="NCBI Taxonomy" id="661478"/>
    <lineage>
        <taxon>Bacteria</taxon>
        <taxon>Bacillati</taxon>
        <taxon>Armatimonadota</taxon>
        <taxon>Fimbriimonadia</taxon>
        <taxon>Fimbriimonadales</taxon>
        <taxon>Fimbriimonadaceae</taxon>
        <taxon>Fimbriimonas</taxon>
    </lineage>
</organism>
<dbReference type="PANTHER" id="PTHR43343:SF3">
    <property type="entry name" value="PROTEASE DO-LIKE 8, CHLOROPLASTIC"/>
    <property type="match status" value="1"/>
</dbReference>
<dbReference type="Pfam" id="PF13365">
    <property type="entry name" value="Trypsin_2"/>
    <property type="match status" value="1"/>
</dbReference>
<dbReference type="Gene3D" id="2.30.42.10">
    <property type="match status" value="1"/>
</dbReference>
<dbReference type="InterPro" id="IPR051201">
    <property type="entry name" value="Chloro_Bact_Ser_Proteases"/>
</dbReference>
<evidence type="ECO:0000256" key="1">
    <source>
        <dbReference type="ARBA" id="ARBA00022670"/>
    </source>
</evidence>
<evidence type="ECO:0000313" key="4">
    <source>
        <dbReference type="EMBL" id="AIE84270.1"/>
    </source>
</evidence>
<dbReference type="InterPro" id="IPR036034">
    <property type="entry name" value="PDZ_sf"/>
</dbReference>
<feature type="domain" description="PDZ" evidence="3">
    <location>
        <begin position="286"/>
        <end position="374"/>
    </location>
</feature>
<keyword evidence="1 4" id="KW-0645">Protease</keyword>
<keyword evidence="5" id="KW-1185">Reference proteome</keyword>
<dbReference type="InterPro" id="IPR009003">
    <property type="entry name" value="Peptidase_S1_PA"/>
</dbReference>
<dbReference type="EMBL" id="CP007139">
    <property type="protein sequence ID" value="AIE84270.1"/>
    <property type="molecule type" value="Genomic_DNA"/>
</dbReference>
<dbReference type="GO" id="GO:0004252">
    <property type="term" value="F:serine-type endopeptidase activity"/>
    <property type="evidence" value="ECO:0007669"/>
    <property type="project" value="InterPro"/>
</dbReference>
<proteinExistence type="predicted"/>
<dbReference type="SUPFAM" id="SSF50156">
    <property type="entry name" value="PDZ domain-like"/>
    <property type="match status" value="1"/>
</dbReference>
<evidence type="ECO:0000259" key="3">
    <source>
        <dbReference type="Pfam" id="PF13180"/>
    </source>
</evidence>